<reference evidence="2" key="1">
    <citation type="submission" date="2013-12" db="EMBL/GenBank/DDBJ databases">
        <title>A Varibaculum cambriense genome reconstructed from a premature infant gut community with otherwise low bacterial novelty that shifts toward anaerobic metabolism during the third week of life.</title>
        <authorList>
            <person name="Brown C.T."/>
            <person name="Sharon I."/>
            <person name="Thomas B.C."/>
            <person name="Castelle C.J."/>
            <person name="Morowitz M.J."/>
            <person name="Banfield J.F."/>
        </authorList>
    </citation>
    <scope>NUCLEOTIDE SEQUENCE</scope>
</reference>
<evidence type="ECO:0000256" key="1">
    <source>
        <dbReference type="SAM" id="Coils"/>
    </source>
</evidence>
<dbReference type="SUPFAM" id="SSF46689">
    <property type="entry name" value="Homeodomain-like"/>
    <property type="match status" value="1"/>
</dbReference>
<feature type="non-terminal residue" evidence="2">
    <location>
        <position position="1"/>
    </location>
</feature>
<accession>W1Y285</accession>
<dbReference type="EMBL" id="AZMM01009089">
    <property type="protein sequence ID" value="ETJ36653.1"/>
    <property type="molecule type" value="Genomic_DNA"/>
</dbReference>
<dbReference type="InterPro" id="IPR009057">
    <property type="entry name" value="Homeodomain-like_sf"/>
</dbReference>
<comment type="caution">
    <text evidence="2">The sequence shown here is derived from an EMBL/GenBank/DDBJ whole genome shotgun (WGS) entry which is preliminary data.</text>
</comment>
<gene>
    <name evidence="2" type="ORF">Q604_UNBC09089G0001</name>
</gene>
<dbReference type="AlphaFoldDB" id="W1Y285"/>
<name>W1Y285_9ZZZZ</name>
<keyword evidence="1" id="KW-0175">Coiled coil</keyword>
<evidence type="ECO:0000313" key="2">
    <source>
        <dbReference type="EMBL" id="ETJ36653.1"/>
    </source>
</evidence>
<protein>
    <submittedName>
        <fullName evidence="2">Transposase</fullName>
    </submittedName>
</protein>
<feature type="coiled-coil region" evidence="1">
    <location>
        <begin position="67"/>
        <end position="97"/>
    </location>
</feature>
<sequence>FMVKKRVAYSVDTKNKAVEMKLQGYTTKQVMQELNIKNETQVETWFRWYKNGETHRFHQQVGKQYSYEKGMAELSEIEQLKLELKRKEVELEILKKYKELERKCRLK</sequence>
<proteinExistence type="predicted"/>
<organism evidence="2">
    <name type="scientific">human gut metagenome</name>
    <dbReference type="NCBI Taxonomy" id="408170"/>
    <lineage>
        <taxon>unclassified sequences</taxon>
        <taxon>metagenomes</taxon>
        <taxon>organismal metagenomes</taxon>
    </lineage>
</organism>